<evidence type="ECO:0000256" key="13">
    <source>
        <dbReference type="SAM" id="Phobius"/>
    </source>
</evidence>
<evidence type="ECO:0000256" key="3">
    <source>
        <dbReference type="ARBA" id="ARBA00022527"/>
    </source>
</evidence>
<keyword evidence="6" id="KW-0732">Signal</keyword>
<keyword evidence="8" id="KW-0067">ATP-binding</keyword>
<evidence type="ECO:0000256" key="1">
    <source>
        <dbReference type="ARBA" id="ARBA00004479"/>
    </source>
</evidence>
<accession>A0A6A2X4Q4</accession>
<keyword evidence="13" id="KW-0472">Membrane</keyword>
<dbReference type="InterPro" id="IPR021720">
    <property type="entry name" value="Malectin_dom"/>
</dbReference>
<organism evidence="15 16">
    <name type="scientific">Hibiscus syriacus</name>
    <name type="common">Rose of Sharon</name>
    <dbReference type="NCBI Taxonomy" id="106335"/>
    <lineage>
        <taxon>Eukaryota</taxon>
        <taxon>Viridiplantae</taxon>
        <taxon>Streptophyta</taxon>
        <taxon>Embryophyta</taxon>
        <taxon>Tracheophyta</taxon>
        <taxon>Spermatophyta</taxon>
        <taxon>Magnoliopsida</taxon>
        <taxon>eudicotyledons</taxon>
        <taxon>Gunneridae</taxon>
        <taxon>Pentapetalae</taxon>
        <taxon>rosids</taxon>
        <taxon>malvids</taxon>
        <taxon>Malvales</taxon>
        <taxon>Malvaceae</taxon>
        <taxon>Malvoideae</taxon>
        <taxon>Hibiscus</taxon>
    </lineage>
</organism>
<gene>
    <name evidence="15" type="ORF">F3Y22_tig00112217pilonHSYRG00163</name>
</gene>
<evidence type="ECO:0000256" key="7">
    <source>
        <dbReference type="ARBA" id="ARBA00022741"/>
    </source>
</evidence>
<keyword evidence="7" id="KW-0547">Nucleotide-binding</keyword>
<comment type="subcellular location">
    <subcellularLocation>
        <location evidence="1">Membrane</location>
        <topology evidence="1">Single-pass type I membrane protein</topology>
    </subcellularLocation>
</comment>
<evidence type="ECO:0000313" key="15">
    <source>
        <dbReference type="EMBL" id="KAE8669788.1"/>
    </source>
</evidence>
<evidence type="ECO:0000256" key="6">
    <source>
        <dbReference type="ARBA" id="ARBA00022729"/>
    </source>
</evidence>
<keyword evidence="3" id="KW-0418">Kinase</keyword>
<keyword evidence="13" id="KW-1133">Transmembrane helix</keyword>
<dbReference type="InterPro" id="IPR000719">
    <property type="entry name" value="Prot_kinase_dom"/>
</dbReference>
<keyword evidence="9" id="KW-0675">Receptor</keyword>
<feature type="transmembrane region" description="Helical" evidence="13">
    <location>
        <begin position="250"/>
        <end position="273"/>
    </location>
</feature>
<comment type="catalytic activity">
    <reaction evidence="12">
        <text>L-seryl-[protein] + ATP = O-phospho-L-seryl-[protein] + ADP + H(+)</text>
        <dbReference type="Rhea" id="RHEA:17989"/>
        <dbReference type="Rhea" id="RHEA-COMP:9863"/>
        <dbReference type="Rhea" id="RHEA-COMP:11604"/>
        <dbReference type="ChEBI" id="CHEBI:15378"/>
        <dbReference type="ChEBI" id="CHEBI:29999"/>
        <dbReference type="ChEBI" id="CHEBI:30616"/>
        <dbReference type="ChEBI" id="CHEBI:83421"/>
        <dbReference type="ChEBI" id="CHEBI:456216"/>
        <dbReference type="EC" id="2.7.11.1"/>
    </reaction>
</comment>
<dbReference type="Gene3D" id="3.80.10.10">
    <property type="entry name" value="Ribonuclease Inhibitor"/>
    <property type="match status" value="1"/>
</dbReference>
<dbReference type="GO" id="GO:0005524">
    <property type="term" value="F:ATP binding"/>
    <property type="evidence" value="ECO:0007669"/>
    <property type="project" value="UniProtKB-KW"/>
</dbReference>
<dbReference type="InterPro" id="IPR011009">
    <property type="entry name" value="Kinase-like_dom_sf"/>
</dbReference>
<keyword evidence="3" id="KW-0723">Serine/threonine-protein kinase</keyword>
<feature type="domain" description="Protein kinase" evidence="14">
    <location>
        <begin position="309"/>
        <end position="354"/>
    </location>
</feature>
<dbReference type="InterPro" id="IPR032675">
    <property type="entry name" value="LRR_dom_sf"/>
</dbReference>
<keyword evidence="4" id="KW-0597">Phosphoprotein</keyword>
<dbReference type="PROSITE" id="PS50011">
    <property type="entry name" value="PROTEIN_KINASE_DOM"/>
    <property type="match status" value="1"/>
</dbReference>
<keyword evidence="5" id="KW-0808">Transferase</keyword>
<proteinExistence type="predicted"/>
<comment type="catalytic activity">
    <reaction evidence="11">
        <text>L-threonyl-[protein] + ATP = O-phospho-L-threonyl-[protein] + ADP + H(+)</text>
        <dbReference type="Rhea" id="RHEA:46608"/>
        <dbReference type="Rhea" id="RHEA-COMP:11060"/>
        <dbReference type="Rhea" id="RHEA-COMP:11605"/>
        <dbReference type="ChEBI" id="CHEBI:15378"/>
        <dbReference type="ChEBI" id="CHEBI:30013"/>
        <dbReference type="ChEBI" id="CHEBI:30616"/>
        <dbReference type="ChEBI" id="CHEBI:61977"/>
        <dbReference type="ChEBI" id="CHEBI:456216"/>
        <dbReference type="EC" id="2.7.11.1"/>
    </reaction>
</comment>
<dbReference type="AlphaFoldDB" id="A0A6A2X4Q4"/>
<comment type="caution">
    <text evidence="15">The sequence shown here is derived from an EMBL/GenBank/DDBJ whole genome shotgun (WGS) entry which is preliminary data.</text>
</comment>
<sequence>MKMDRIKVEAQAGKLASDEVDALHEIYRELGKKDWDFNVDPCSNHSSWRNPDIDPRRLYNDNTLLCNSPSPAMSVMLYLRGQDMSGVLPPSLGKLPHIKVINVFKSSTGGKNLQLSECLQSYPCSKGNIVYEVDLDQGGEAKYIPTGSNWEVSSTGHFWDTRISSTDHIAHNGTRMLKDFNIESTIKGVDKAYIHEFKYVTVRDKTLEIRFHWVGKGTTTAPKRGTYGPLISAISVKHEFKPPNDGQKKIFIVVRVLVSLLILVLMILGVLWWKGWLWARISREEELKGLNLKTRVFTLRQIKVATNNFDAANKIWEGGFGSVYKGILLDGTIIAVKQLSSRSKQGNHEFVNEI</sequence>
<dbReference type="EMBL" id="VEPZ02001519">
    <property type="protein sequence ID" value="KAE8669788.1"/>
    <property type="molecule type" value="Genomic_DNA"/>
</dbReference>
<evidence type="ECO:0000256" key="12">
    <source>
        <dbReference type="ARBA" id="ARBA00048679"/>
    </source>
</evidence>
<name>A0A6A2X4Q4_HIBSY</name>
<evidence type="ECO:0000256" key="9">
    <source>
        <dbReference type="ARBA" id="ARBA00023170"/>
    </source>
</evidence>
<dbReference type="GO" id="GO:0016020">
    <property type="term" value="C:membrane"/>
    <property type="evidence" value="ECO:0007669"/>
    <property type="project" value="UniProtKB-SubCell"/>
</dbReference>
<evidence type="ECO:0000313" key="16">
    <source>
        <dbReference type="Proteomes" id="UP000436088"/>
    </source>
</evidence>
<dbReference type="EC" id="2.7.11.1" evidence="2"/>
<keyword evidence="16" id="KW-1185">Reference proteome</keyword>
<evidence type="ECO:0000256" key="11">
    <source>
        <dbReference type="ARBA" id="ARBA00047899"/>
    </source>
</evidence>
<dbReference type="InterPro" id="IPR051824">
    <property type="entry name" value="LRR_Rcpt-Like_S/T_Kinase"/>
</dbReference>
<dbReference type="SUPFAM" id="SSF56112">
    <property type="entry name" value="Protein kinase-like (PK-like)"/>
    <property type="match status" value="1"/>
</dbReference>
<keyword evidence="13" id="KW-0812">Transmembrane</keyword>
<keyword evidence="10" id="KW-0325">Glycoprotein</keyword>
<evidence type="ECO:0000256" key="5">
    <source>
        <dbReference type="ARBA" id="ARBA00022679"/>
    </source>
</evidence>
<dbReference type="Gene3D" id="3.30.200.20">
    <property type="entry name" value="Phosphorylase Kinase, domain 1"/>
    <property type="match status" value="1"/>
</dbReference>
<dbReference type="PANTHER" id="PTHR48006">
    <property type="entry name" value="LEUCINE-RICH REPEAT-CONTAINING PROTEIN DDB_G0281931-RELATED"/>
    <property type="match status" value="1"/>
</dbReference>
<dbReference type="GO" id="GO:0004674">
    <property type="term" value="F:protein serine/threonine kinase activity"/>
    <property type="evidence" value="ECO:0007669"/>
    <property type="project" value="UniProtKB-KW"/>
</dbReference>
<dbReference type="Pfam" id="PF11721">
    <property type="entry name" value="Malectin"/>
    <property type="match status" value="1"/>
</dbReference>
<dbReference type="Gene3D" id="2.60.120.430">
    <property type="entry name" value="Galactose-binding lectin"/>
    <property type="match status" value="1"/>
</dbReference>
<evidence type="ECO:0000256" key="2">
    <source>
        <dbReference type="ARBA" id="ARBA00012513"/>
    </source>
</evidence>
<evidence type="ECO:0000256" key="10">
    <source>
        <dbReference type="ARBA" id="ARBA00023180"/>
    </source>
</evidence>
<evidence type="ECO:0000259" key="14">
    <source>
        <dbReference type="PROSITE" id="PS50011"/>
    </source>
</evidence>
<reference evidence="15" key="1">
    <citation type="submission" date="2019-09" db="EMBL/GenBank/DDBJ databases">
        <title>Draft genome information of white flower Hibiscus syriacus.</title>
        <authorList>
            <person name="Kim Y.-M."/>
        </authorList>
    </citation>
    <scope>NUCLEOTIDE SEQUENCE [LARGE SCALE GENOMIC DNA]</scope>
    <source>
        <strain evidence="15">YM2019G1</strain>
    </source>
</reference>
<evidence type="ECO:0000256" key="8">
    <source>
        <dbReference type="ARBA" id="ARBA00022840"/>
    </source>
</evidence>
<dbReference type="PANTHER" id="PTHR48006:SF66">
    <property type="entry name" value="PROTEIN KINASE DOMAIN-CONTAINING PROTEIN"/>
    <property type="match status" value="1"/>
</dbReference>
<protein>
    <recommendedName>
        <fullName evidence="2">non-specific serine/threonine protein kinase</fullName>
        <ecNumber evidence="2">2.7.11.1</ecNumber>
    </recommendedName>
</protein>
<dbReference type="Proteomes" id="UP000436088">
    <property type="component" value="Unassembled WGS sequence"/>
</dbReference>
<evidence type="ECO:0000256" key="4">
    <source>
        <dbReference type="ARBA" id="ARBA00022553"/>
    </source>
</evidence>